<dbReference type="Pfam" id="PF10074">
    <property type="entry name" value="RovC_DNA-bd"/>
    <property type="match status" value="1"/>
</dbReference>
<gene>
    <name evidence="2" type="ORF">KL86PLE_10055</name>
</gene>
<organism evidence="2">
    <name type="scientific">uncultured Pleomorphomonas sp</name>
    <dbReference type="NCBI Taxonomy" id="442121"/>
    <lineage>
        <taxon>Bacteria</taxon>
        <taxon>Pseudomonadati</taxon>
        <taxon>Pseudomonadota</taxon>
        <taxon>Alphaproteobacteria</taxon>
        <taxon>Hyphomicrobiales</taxon>
        <taxon>Pleomorphomonadaceae</taxon>
        <taxon>Pleomorphomonas</taxon>
        <taxon>environmental samples</taxon>
    </lineage>
</organism>
<name>A0A212KXW7_9HYPH</name>
<protein>
    <recommendedName>
        <fullName evidence="1">T6SS Transcription factor RovC-like DNA binding domain-containing protein</fullName>
    </recommendedName>
</protein>
<proteinExistence type="predicted"/>
<dbReference type="AlphaFoldDB" id="A0A212KXW7"/>
<dbReference type="InterPro" id="IPR018754">
    <property type="entry name" value="RovC-like_DNA-bd"/>
</dbReference>
<dbReference type="EMBL" id="FMJD01000001">
    <property type="protein sequence ID" value="SCM70144.1"/>
    <property type="molecule type" value="Genomic_DNA"/>
</dbReference>
<reference evidence="2" key="1">
    <citation type="submission" date="2016-08" db="EMBL/GenBank/DDBJ databases">
        <authorList>
            <person name="Seilhamer J.J."/>
        </authorList>
    </citation>
    <scope>NUCLEOTIDE SEQUENCE</scope>
    <source>
        <strain evidence="2">86</strain>
    </source>
</reference>
<accession>A0A212KXW7</accession>
<feature type="domain" description="T6SS Transcription factor RovC-like DNA binding" evidence="1">
    <location>
        <begin position="97"/>
        <end position="201"/>
    </location>
</feature>
<dbReference type="RefSeq" id="WP_288195459.1">
    <property type="nucleotide sequence ID" value="NZ_LT608334.1"/>
</dbReference>
<evidence type="ECO:0000313" key="2">
    <source>
        <dbReference type="EMBL" id="SCM70144.1"/>
    </source>
</evidence>
<sequence>MPTVGGCDFPADPNLPADRAVLFWTSTLQPDAFELRPSPSSVDDGFAIPLRLPDFPILVGVADEDGAWHGHWWSFGHEHRFRLDAAPPEHPVTYAVILPLDALLELRAEAVLRFWRAVNGRPSGPWHHPLPKQTRDRHVLILRALDAHRTGASYRTIAEVLFGFHGRTKADWEQSELKNRTRRLVADGLRYMRGDYRRLLHYPLRLPRPR</sequence>
<evidence type="ECO:0000259" key="1">
    <source>
        <dbReference type="Pfam" id="PF10074"/>
    </source>
</evidence>